<dbReference type="InterPro" id="IPR015943">
    <property type="entry name" value="WD40/YVTN_repeat-like_dom_sf"/>
</dbReference>
<dbReference type="EMBL" id="CP001946">
    <property type="protein sequence ID" value="ADM11603.1"/>
    <property type="molecule type" value="Genomic_DNA"/>
</dbReference>
<dbReference type="Pfam" id="PF00400">
    <property type="entry name" value="WD40"/>
    <property type="match status" value="1"/>
</dbReference>
<keyword evidence="4 8" id="KW-0853">WD repeat</keyword>
<sequence>MSKKIIREKIKSGKKIAEEALKDVVNYDILRTESCGYIEVDSDEKTYDVTQGKIRKYVSIKASEQAYDLKLENGPVHAKYSRNGNHILLRNDKGYLASFNSKSMDLHFEMDVNETIHDAIYLHNERFIAVAQKNNVFIYDGNGVEQHCVRENSHVFKMEYLPYHYLLASASHQGFLRYQDISTGKIVSEIFIKERRVTSMKQNPANAIIHTGSIKGVVSLWSPNCKEYLMKILCHRNTISSIEIERSGRYMITAGMDNRINVWDLRNTYTQLNSLKGKTSLSATSLSQKNMLALSYGNNVYIWKNFIDLNSDEALYMKHKTGTLVSSIDFCNYEDILCVGSLNGISTIIVPGCGDPVYDSYEDSPFISKKARSEKEVRSLIEKIPYELISIDSKVGSIFKEPRMDRPKEELPRYFEDKPVRRGALSRFYDRGD</sequence>
<evidence type="ECO:0000256" key="8">
    <source>
        <dbReference type="PROSITE-ProRule" id="PRU00221"/>
    </source>
</evidence>
<keyword evidence="11" id="KW-1185">Reference proteome</keyword>
<dbReference type="SMART" id="SM01033">
    <property type="entry name" value="BING4CT"/>
    <property type="match status" value="1"/>
</dbReference>
<dbReference type="InterPro" id="IPR036322">
    <property type="entry name" value="WD40_repeat_dom_sf"/>
</dbReference>
<dbReference type="InterPro" id="IPR012952">
    <property type="entry name" value="BING4_C_dom"/>
</dbReference>
<evidence type="ECO:0000256" key="7">
    <source>
        <dbReference type="ARBA" id="ARBA00076453"/>
    </source>
</evidence>
<accession>E0S717</accession>
<dbReference type="RefSeq" id="XP_003072963.1">
    <property type="nucleotide sequence ID" value="XM_003072917.1"/>
</dbReference>
<evidence type="ECO:0000259" key="9">
    <source>
        <dbReference type="SMART" id="SM01033"/>
    </source>
</evidence>
<evidence type="ECO:0000256" key="2">
    <source>
        <dbReference type="ARBA" id="ARBA00004604"/>
    </source>
</evidence>
<dbReference type="GO" id="GO:0000462">
    <property type="term" value="P:maturation of SSU-rRNA from tricistronic rRNA transcript (SSU-rRNA, 5.8S rRNA, LSU-rRNA)"/>
    <property type="evidence" value="ECO:0007669"/>
    <property type="project" value="TreeGrafter"/>
</dbReference>
<proteinExistence type="predicted"/>
<dbReference type="SMART" id="SM00320">
    <property type="entry name" value="WD40"/>
    <property type="match status" value="4"/>
</dbReference>
<feature type="domain" description="BING4 C-terminal" evidence="9">
    <location>
        <begin position="315"/>
        <end position="393"/>
    </location>
</feature>
<name>E0S717_ENCIT</name>
<feature type="repeat" description="WD" evidence="8">
    <location>
        <begin position="232"/>
        <end position="273"/>
    </location>
</feature>
<dbReference type="PROSITE" id="PS00678">
    <property type="entry name" value="WD_REPEATS_1"/>
    <property type="match status" value="1"/>
</dbReference>
<organism evidence="10 11">
    <name type="scientific">Encephalitozoon intestinalis (strain ATCC 50506)</name>
    <name type="common">Microsporidian parasite</name>
    <name type="synonym">Septata intestinalis</name>
    <dbReference type="NCBI Taxonomy" id="876142"/>
    <lineage>
        <taxon>Eukaryota</taxon>
        <taxon>Fungi</taxon>
        <taxon>Fungi incertae sedis</taxon>
        <taxon>Microsporidia</taxon>
        <taxon>Unikaryonidae</taxon>
        <taxon>Encephalitozoon</taxon>
    </lineage>
</organism>
<evidence type="ECO:0000256" key="1">
    <source>
        <dbReference type="ARBA" id="ARBA00004099"/>
    </source>
</evidence>
<evidence type="ECO:0000313" key="11">
    <source>
        <dbReference type="Proteomes" id="UP000002313"/>
    </source>
</evidence>
<reference evidence="10 11" key="2">
    <citation type="journal article" date="2012" name="Proc. Natl. Acad. Sci. U.S.A.">
        <title>Gain and loss of multiple functionally related, horizontally transferred genes in the reduced genomes of two microsporidian parasites.</title>
        <authorList>
            <person name="Pombert J.-F."/>
            <person name="Selman M."/>
            <person name="Burki F."/>
            <person name="Bardell F.T."/>
            <person name="Farinelli L."/>
            <person name="Solter L.F."/>
            <person name="Whitman D.W."/>
            <person name="Weiss L.M."/>
            <person name="Corradi N."/>
            <person name="Keeling P.J."/>
        </authorList>
    </citation>
    <scope>NUCLEOTIDE SEQUENCE [LARGE SCALE GENOMIC DNA]</scope>
    <source>
        <strain evidence="10 11">ATCC 50506</strain>
    </source>
</reference>
<comment type="function">
    <text evidence="1">Involved in nucleolar processing of pre-18S ribosomal RNA.</text>
</comment>
<evidence type="ECO:0000256" key="3">
    <source>
        <dbReference type="ARBA" id="ARBA00022552"/>
    </source>
</evidence>
<dbReference type="Pfam" id="PF08149">
    <property type="entry name" value="BING4CT"/>
    <property type="match status" value="1"/>
</dbReference>
<dbReference type="Gene3D" id="2.130.10.10">
    <property type="entry name" value="YVTN repeat-like/Quinoprotein amine dehydrogenase"/>
    <property type="match status" value="1"/>
</dbReference>
<evidence type="ECO:0000256" key="4">
    <source>
        <dbReference type="ARBA" id="ARBA00022574"/>
    </source>
</evidence>
<dbReference type="PROSITE" id="PS50294">
    <property type="entry name" value="WD_REPEATS_REGION"/>
    <property type="match status" value="1"/>
</dbReference>
<keyword evidence="3" id="KW-0698">rRNA processing</keyword>
<dbReference type="KEGG" id="ein:Eint_051560"/>
<dbReference type="Proteomes" id="UP000002313">
    <property type="component" value="Chromosome V"/>
</dbReference>
<dbReference type="GO" id="GO:0032040">
    <property type="term" value="C:small-subunit processome"/>
    <property type="evidence" value="ECO:0007669"/>
    <property type="project" value="TreeGrafter"/>
</dbReference>
<dbReference type="InterPro" id="IPR001680">
    <property type="entry name" value="WD40_rpt"/>
</dbReference>
<dbReference type="AlphaFoldDB" id="E0S717"/>
<evidence type="ECO:0000256" key="5">
    <source>
        <dbReference type="ARBA" id="ARBA00022737"/>
    </source>
</evidence>
<dbReference type="PANTHER" id="PTHR14085">
    <property type="entry name" value="WD-REPEAT PROTEIN BING4"/>
    <property type="match status" value="1"/>
</dbReference>
<keyword evidence="5" id="KW-0677">Repeat</keyword>
<keyword evidence="6" id="KW-0539">Nucleus</keyword>
<comment type="subcellular location">
    <subcellularLocation>
        <location evidence="2">Nucleus</location>
        <location evidence="2">Nucleolus</location>
    </subcellularLocation>
</comment>
<dbReference type="OrthoDB" id="10251154at2759"/>
<evidence type="ECO:0000313" key="10">
    <source>
        <dbReference type="EMBL" id="ADM11603.1"/>
    </source>
</evidence>
<dbReference type="InterPro" id="IPR019775">
    <property type="entry name" value="WD40_repeat_CS"/>
</dbReference>
<dbReference type="HOGENOM" id="CLU_022996_1_1_1"/>
<dbReference type="PANTHER" id="PTHR14085:SF3">
    <property type="entry name" value="WD REPEAT-CONTAINING PROTEIN 46"/>
    <property type="match status" value="1"/>
</dbReference>
<dbReference type="GeneID" id="9699284"/>
<dbReference type="FunFam" id="2.130.10.10:FF:000378">
    <property type="entry name" value="U3 small nucleolar RNA-associated protein 7"/>
    <property type="match status" value="1"/>
</dbReference>
<dbReference type="VEuPathDB" id="MicrosporidiaDB:Eint_051560"/>
<reference evidence="10 11" key="1">
    <citation type="journal article" date="2010" name="Nat. Commun.">
        <title>The complete sequence of the smallest known nuclear genome from the microsporidian Encephalitozoon intestinalis.</title>
        <authorList>
            <person name="Corradi N."/>
            <person name="Pombert J.-F."/>
            <person name="Farinelli L."/>
            <person name="Didier E.S."/>
            <person name="Keeling P.J."/>
        </authorList>
    </citation>
    <scope>NUCLEOTIDE SEQUENCE [LARGE SCALE GENOMIC DNA]</scope>
    <source>
        <strain evidence="10 11">ATCC 50506</strain>
    </source>
</reference>
<dbReference type="GO" id="GO:0030686">
    <property type="term" value="C:90S preribosome"/>
    <property type="evidence" value="ECO:0007669"/>
    <property type="project" value="TreeGrafter"/>
</dbReference>
<dbReference type="PROSITE" id="PS50082">
    <property type="entry name" value="WD_REPEATS_2"/>
    <property type="match status" value="1"/>
</dbReference>
<dbReference type="InterPro" id="IPR040315">
    <property type="entry name" value="WDR46/Utp7"/>
</dbReference>
<dbReference type="SUPFAM" id="SSF50978">
    <property type="entry name" value="WD40 repeat-like"/>
    <property type="match status" value="1"/>
</dbReference>
<gene>
    <name evidence="10" type="ORF">Eint_051560</name>
</gene>
<evidence type="ECO:0000256" key="6">
    <source>
        <dbReference type="ARBA" id="ARBA00023242"/>
    </source>
</evidence>
<protein>
    <recommendedName>
        <fullName evidence="7">U three protein 7</fullName>
    </recommendedName>
</protein>